<dbReference type="Gramene" id="CDF32086">
    <property type="protein sequence ID" value="CDF32086"/>
    <property type="gene ID" value="CHC_T00008260001"/>
</dbReference>
<keyword evidence="12" id="KW-1185">Reference proteome</keyword>
<dbReference type="Pfam" id="PF01960">
    <property type="entry name" value="ArgJ"/>
    <property type="match status" value="1"/>
</dbReference>
<keyword evidence="10" id="KW-0496">Mitochondrion</keyword>
<feature type="site" description="Involved in the stabilization of negative charge on the oxyanion by the formation of the oxyanion hole" evidence="10">
    <location>
        <position position="118"/>
    </location>
</feature>
<comment type="pathway">
    <text evidence="10">Amino-acid biosynthesis; L-arginine biosynthesis; L-ornithine and N-acetyl-L-glutamate from L-glutamate and N(2)-acetyl-L-ornithine (cyclic): step 1/1.</text>
</comment>
<dbReference type="Gene3D" id="3.10.20.340">
    <property type="entry name" value="ArgJ beta chain, C-terminal domain"/>
    <property type="match status" value="1"/>
</dbReference>
<dbReference type="AlphaFoldDB" id="R7Q423"/>
<comment type="subcellular location">
    <subcellularLocation>
        <location evidence="10">Mitochondrion matrix</location>
    </subcellularLocation>
</comment>
<feature type="binding site" evidence="10">
    <location>
        <position position="415"/>
    </location>
    <ligand>
        <name>substrate</name>
    </ligand>
</feature>
<feature type="chain" id="PRO_5023402614" description="Arginine biosynthesis bifunctional protein ArgJ beta chain" evidence="10">
    <location>
        <begin position="194"/>
        <end position="420"/>
    </location>
</feature>
<evidence type="ECO:0000313" key="12">
    <source>
        <dbReference type="Proteomes" id="UP000012073"/>
    </source>
</evidence>
<feature type="chain" id="PRO_5023402613" description="Arginine biosynthesis bifunctional protein ArgJ alpha chain" evidence="10">
    <location>
        <begin position="1"/>
        <end position="193"/>
    </location>
</feature>
<dbReference type="FunFam" id="3.60.70.12:FF:000001">
    <property type="entry name" value="Arginine biosynthesis bifunctional protein ArgJ, chloroplastic"/>
    <property type="match status" value="1"/>
</dbReference>
<feature type="binding site" evidence="10">
    <location>
        <position position="280"/>
    </location>
    <ligand>
        <name>substrate</name>
    </ligand>
</feature>
<comment type="PTM">
    <text evidence="10">The alpha and beta chains are autoproteolytically processed from a single precursor protein within the mitochondrion.</text>
</comment>
<evidence type="ECO:0000256" key="5">
    <source>
        <dbReference type="ARBA" id="ARBA00022679"/>
    </source>
</evidence>
<dbReference type="UniPathway" id="UPA00068">
    <property type="reaction ID" value="UER00106"/>
</dbReference>
<dbReference type="GO" id="GO:0006592">
    <property type="term" value="P:ornithine biosynthetic process"/>
    <property type="evidence" value="ECO:0007669"/>
    <property type="project" value="TreeGrafter"/>
</dbReference>
<feature type="site" description="Cleavage; by autolysis" evidence="10">
    <location>
        <begin position="193"/>
        <end position="194"/>
    </location>
</feature>
<dbReference type="EMBL" id="HG001459">
    <property type="protein sequence ID" value="CDF32086.1"/>
    <property type="molecule type" value="Genomic_DNA"/>
</dbReference>
<feature type="binding site" evidence="10">
    <location>
        <position position="157"/>
    </location>
    <ligand>
        <name>substrate</name>
    </ligand>
</feature>
<comment type="subunit">
    <text evidence="10">Heterodimer of an alpha and a beta chain.</text>
</comment>
<keyword evidence="7 10" id="KW-0511">Multifunctional enzyme</keyword>
<dbReference type="KEGG" id="ccp:CHC_T00008260001"/>
<organism evidence="11 12">
    <name type="scientific">Chondrus crispus</name>
    <name type="common">Carrageen Irish moss</name>
    <name type="synonym">Polymorpha crispa</name>
    <dbReference type="NCBI Taxonomy" id="2769"/>
    <lineage>
        <taxon>Eukaryota</taxon>
        <taxon>Rhodophyta</taxon>
        <taxon>Florideophyceae</taxon>
        <taxon>Rhodymeniophycidae</taxon>
        <taxon>Gigartinales</taxon>
        <taxon>Gigartinaceae</taxon>
        <taxon>Chondrus</taxon>
    </lineage>
</organism>
<dbReference type="GO" id="GO:0005759">
    <property type="term" value="C:mitochondrial matrix"/>
    <property type="evidence" value="ECO:0007669"/>
    <property type="project" value="UniProtKB-SubCell"/>
</dbReference>
<dbReference type="GO" id="GO:0004042">
    <property type="term" value="F:L-glutamate N-acetyltransferase activity"/>
    <property type="evidence" value="ECO:0007669"/>
    <property type="project" value="UniProtKB-UniRule"/>
</dbReference>
<evidence type="ECO:0000256" key="3">
    <source>
        <dbReference type="ARBA" id="ARBA00022571"/>
    </source>
</evidence>
<reference evidence="12" key="1">
    <citation type="journal article" date="2013" name="Proc. Natl. Acad. Sci. U.S.A.">
        <title>Genome structure and metabolic features in the red seaweed Chondrus crispus shed light on evolution of the Archaeplastida.</title>
        <authorList>
            <person name="Collen J."/>
            <person name="Porcel B."/>
            <person name="Carre W."/>
            <person name="Ball S.G."/>
            <person name="Chaparro C."/>
            <person name="Tonon T."/>
            <person name="Barbeyron T."/>
            <person name="Michel G."/>
            <person name="Noel B."/>
            <person name="Valentin K."/>
            <person name="Elias M."/>
            <person name="Artiguenave F."/>
            <person name="Arun A."/>
            <person name="Aury J.M."/>
            <person name="Barbosa-Neto J.F."/>
            <person name="Bothwell J.H."/>
            <person name="Bouget F.Y."/>
            <person name="Brillet L."/>
            <person name="Cabello-Hurtado F."/>
            <person name="Capella-Gutierrez S."/>
            <person name="Charrier B."/>
            <person name="Cladiere L."/>
            <person name="Cock J.M."/>
            <person name="Coelho S.M."/>
            <person name="Colleoni C."/>
            <person name="Czjzek M."/>
            <person name="Da Silva C."/>
            <person name="Delage L."/>
            <person name="Denoeud F."/>
            <person name="Deschamps P."/>
            <person name="Dittami S.M."/>
            <person name="Gabaldon T."/>
            <person name="Gachon C.M."/>
            <person name="Groisillier A."/>
            <person name="Herve C."/>
            <person name="Jabbari K."/>
            <person name="Katinka M."/>
            <person name="Kloareg B."/>
            <person name="Kowalczyk N."/>
            <person name="Labadie K."/>
            <person name="Leblanc C."/>
            <person name="Lopez P.J."/>
            <person name="McLachlan D.H."/>
            <person name="Meslet-Cladiere L."/>
            <person name="Moustafa A."/>
            <person name="Nehr Z."/>
            <person name="Nyvall Collen P."/>
            <person name="Panaud O."/>
            <person name="Partensky F."/>
            <person name="Poulain J."/>
            <person name="Rensing S.A."/>
            <person name="Rousvoal S."/>
            <person name="Samson G."/>
            <person name="Symeonidi A."/>
            <person name="Weissenbach J."/>
            <person name="Zambounis A."/>
            <person name="Wincker P."/>
            <person name="Boyen C."/>
        </authorList>
    </citation>
    <scope>NUCLEOTIDE SEQUENCE [LARGE SCALE GENOMIC DNA]</scope>
    <source>
        <strain evidence="12">cv. Stackhouse</strain>
    </source>
</reference>
<evidence type="ECO:0000256" key="10">
    <source>
        <dbReference type="HAMAP-Rule" id="MF_03124"/>
    </source>
</evidence>
<dbReference type="HAMAP" id="MF_01106">
    <property type="entry name" value="ArgJ"/>
    <property type="match status" value="1"/>
</dbReference>
<dbReference type="Proteomes" id="UP000012073">
    <property type="component" value="Unassembled WGS sequence"/>
</dbReference>
<evidence type="ECO:0000256" key="9">
    <source>
        <dbReference type="ARBA" id="ARBA00049439"/>
    </source>
</evidence>
<comment type="function">
    <text evidence="10">Catalyzes two activities which are involved in the cyclic version of arginine biosynthesis: the synthesis of acetylglutamate from glutamate and acetyl-CoA, and of ornithine by transacetylation between acetylornithine and glutamate.</text>
</comment>
<evidence type="ECO:0000256" key="6">
    <source>
        <dbReference type="ARBA" id="ARBA00022813"/>
    </source>
</evidence>
<dbReference type="SUPFAM" id="SSF56266">
    <property type="entry name" value="DmpA/ArgJ-like"/>
    <property type="match status" value="1"/>
</dbReference>
<dbReference type="GeneID" id="17319467"/>
<evidence type="ECO:0000256" key="4">
    <source>
        <dbReference type="ARBA" id="ARBA00022605"/>
    </source>
</evidence>
<feature type="binding site" evidence="10">
    <location>
        <position position="420"/>
    </location>
    <ligand>
        <name>substrate</name>
    </ligand>
</feature>
<evidence type="ECO:0000256" key="7">
    <source>
        <dbReference type="ARBA" id="ARBA00023268"/>
    </source>
</evidence>
<keyword evidence="5 10" id="KW-0808">Transferase</keyword>
<dbReference type="PANTHER" id="PTHR23100">
    <property type="entry name" value="ARGININE BIOSYNTHESIS BIFUNCTIONAL PROTEIN ARGJ"/>
    <property type="match status" value="1"/>
</dbReference>
<comment type="catalytic activity">
    <reaction evidence="10">
        <text>L-glutamate + acetyl-CoA = N-acetyl-L-glutamate + CoA + H(+)</text>
        <dbReference type="Rhea" id="RHEA:24292"/>
        <dbReference type="ChEBI" id="CHEBI:15378"/>
        <dbReference type="ChEBI" id="CHEBI:29985"/>
        <dbReference type="ChEBI" id="CHEBI:44337"/>
        <dbReference type="ChEBI" id="CHEBI:57287"/>
        <dbReference type="ChEBI" id="CHEBI:57288"/>
        <dbReference type="EC" id="2.3.1.1"/>
    </reaction>
</comment>
<comment type="subunit">
    <text evidence="2">Heterotetramer of two alpha and two beta chains.</text>
</comment>
<feature type="binding site" evidence="10">
    <location>
        <position position="183"/>
    </location>
    <ligand>
        <name>substrate</name>
    </ligand>
</feature>
<feature type="active site" description="Nucleophile" evidence="10">
    <location>
        <position position="194"/>
    </location>
</feature>
<gene>
    <name evidence="11" type="ORF">CHC_T00008260001</name>
</gene>
<dbReference type="RefSeq" id="XP_005711751.1">
    <property type="nucleotide sequence ID" value="XM_005711694.1"/>
</dbReference>
<comment type="catalytic activity">
    <reaction evidence="9 10">
        <text>N(2)-acetyl-L-ornithine + L-glutamate = N-acetyl-L-glutamate + L-ornithine</text>
        <dbReference type="Rhea" id="RHEA:15349"/>
        <dbReference type="ChEBI" id="CHEBI:29985"/>
        <dbReference type="ChEBI" id="CHEBI:44337"/>
        <dbReference type="ChEBI" id="CHEBI:46911"/>
        <dbReference type="ChEBI" id="CHEBI:57805"/>
        <dbReference type="EC" id="2.3.1.35"/>
    </reaction>
</comment>
<dbReference type="STRING" id="2769.R7Q423"/>
<evidence type="ECO:0000313" key="11">
    <source>
        <dbReference type="EMBL" id="CDF32086.1"/>
    </source>
</evidence>
<dbReference type="GO" id="GO:0006526">
    <property type="term" value="P:L-arginine biosynthetic process"/>
    <property type="evidence" value="ECO:0007669"/>
    <property type="project" value="UniProtKB-UniRule"/>
</dbReference>
<proteinExistence type="inferred from homology"/>
<dbReference type="NCBIfam" id="NF003802">
    <property type="entry name" value="PRK05388.1"/>
    <property type="match status" value="1"/>
</dbReference>
<dbReference type="GO" id="GO:0004358">
    <property type="term" value="F:L-glutamate N-acetyltransferase activity, acting on acetyl-L-ornithine as donor"/>
    <property type="evidence" value="ECO:0007669"/>
    <property type="project" value="UniProtKB-UniRule"/>
</dbReference>
<dbReference type="CDD" id="cd02152">
    <property type="entry name" value="OAT"/>
    <property type="match status" value="1"/>
</dbReference>
<dbReference type="OMA" id="WGRIVMA"/>
<dbReference type="InterPro" id="IPR016117">
    <property type="entry name" value="ArgJ-like_dom_sf"/>
</dbReference>
<dbReference type="FunFam" id="3.10.20.340:FF:000001">
    <property type="entry name" value="Arginine biosynthesis bifunctional protein ArgJ, chloroplastic"/>
    <property type="match status" value="1"/>
</dbReference>
<dbReference type="OrthoDB" id="2017946at2759"/>
<keyword evidence="3 10" id="KW-0055">Arginine biosynthesis</keyword>
<dbReference type="Gene3D" id="3.60.70.12">
    <property type="entry name" value="L-amino peptidase D-ALA esterase/amidase"/>
    <property type="match status" value="1"/>
</dbReference>
<feature type="site" description="Involved in the stabilization of negative charge on the oxyanion by the formation of the oxyanion hole" evidence="10">
    <location>
        <position position="119"/>
    </location>
</feature>
<dbReference type="PhylomeDB" id="R7Q423"/>
<evidence type="ECO:0000256" key="2">
    <source>
        <dbReference type="ARBA" id="ARBA00011475"/>
    </source>
</evidence>
<keyword evidence="4 10" id="KW-0028">Amino-acid biosynthesis</keyword>
<feature type="binding site" evidence="10">
    <location>
        <position position="194"/>
    </location>
    <ligand>
        <name>substrate</name>
    </ligand>
</feature>
<keyword evidence="8 10" id="KW-0012">Acyltransferase</keyword>
<dbReference type="EC" id="2.3.1.35" evidence="10"/>
<sequence length="420" mass="43321">MVTKIDAGVTAPKGFKAGGHTAGFKPSGLPDLAIVLAEDNKAVTAAALFTKNLLRAAPVDISEQNLKQSDGMVAAVVLNSGQANAGTGTDGFADGIKTTELAAEAIGCQPSDVFICSTGVIGKRFDINLMREALPKVVSQASSTVESGTAAATAIMTTDLKLKQIAFQDEVAGSTVTAGGMCKGSGMIHPDMATMLGVVTCDADVEKGLLHKMLKRAVDRSFNAITVDGDTSTNDVVCAMCSGASKVVVQVENSPEAKAVESLLTATCIHLAKSIARDGEGATVLVEVQVSGANTEADARAIAKSIASSSLVKAAIFGRDPNWGRIAAAAGMAGAKFDINDLEIRLGDYLLMSKGNPVPFDAKDASLYMKGKSEAAPEDYLTEHDTVAITVKVGNGEGSGVAWGCDLSYKYVEINAEYTT</sequence>
<evidence type="ECO:0000256" key="1">
    <source>
        <dbReference type="ARBA" id="ARBA00006774"/>
    </source>
</evidence>
<protein>
    <recommendedName>
        <fullName evidence="10">Arginine biosynthesis bifunctional protein ArgJ, mitochondrial</fullName>
    </recommendedName>
    <domain>
        <recommendedName>
            <fullName evidence="10">Glutamate N-acetyltransferase</fullName>
            <shortName evidence="10">GAT</shortName>
            <ecNumber evidence="10">2.3.1.35</ecNumber>
        </recommendedName>
        <alternativeName>
            <fullName evidence="10">Ornithine acetyltransferase</fullName>
            <shortName evidence="10">OATase</shortName>
        </alternativeName>
        <alternativeName>
            <fullName evidence="10">Ornithine transacetylase</fullName>
        </alternativeName>
    </domain>
    <domain>
        <recommendedName>
            <fullName evidence="10">Amino-acid acetyltransferase</fullName>
            <ecNumber evidence="10">2.3.1.1</ecNumber>
        </recommendedName>
        <alternativeName>
            <fullName evidence="10">N-acetylglutamate synthase</fullName>
            <shortName evidence="10">AGS</shortName>
        </alternativeName>
    </domain>
    <component>
        <recommendedName>
            <fullName evidence="10">Arginine biosynthesis bifunctional protein ArgJ alpha chain</fullName>
        </recommendedName>
    </component>
    <component>
        <recommendedName>
            <fullName evidence="10">Arginine biosynthesis bifunctional protein ArgJ beta chain</fullName>
        </recommendedName>
    </component>
</protein>
<evidence type="ECO:0000256" key="8">
    <source>
        <dbReference type="ARBA" id="ARBA00023315"/>
    </source>
</evidence>
<keyword evidence="6 10" id="KW-0068">Autocatalytic cleavage</keyword>
<comment type="pathway">
    <text evidence="10">Amino-acid biosynthesis; L-arginine biosynthesis; N(2)-acetyl-L-ornithine from L-glutamate: step 1/4.</text>
</comment>
<dbReference type="InterPro" id="IPR002813">
    <property type="entry name" value="Arg_biosynth_ArgJ"/>
</dbReference>
<dbReference type="InterPro" id="IPR042195">
    <property type="entry name" value="ArgJ_beta_C"/>
</dbReference>
<dbReference type="EC" id="2.3.1.1" evidence="10"/>
<comment type="similarity">
    <text evidence="1 10">Belongs to the ArgJ family.</text>
</comment>
<dbReference type="PANTHER" id="PTHR23100:SF0">
    <property type="entry name" value="ARGININE BIOSYNTHESIS BIFUNCTIONAL PROTEIN ARGJ, MITOCHONDRIAL"/>
    <property type="match status" value="1"/>
</dbReference>
<name>R7Q423_CHOCR</name>
<dbReference type="NCBIfam" id="TIGR00120">
    <property type="entry name" value="ArgJ"/>
    <property type="match status" value="1"/>
</dbReference>
<accession>R7Q423</accession>